<keyword evidence="1" id="KW-1133">Transmembrane helix</keyword>
<feature type="transmembrane region" description="Helical" evidence="1">
    <location>
        <begin position="373"/>
        <end position="391"/>
    </location>
</feature>
<evidence type="ECO:0000256" key="1">
    <source>
        <dbReference type="SAM" id="Phobius"/>
    </source>
</evidence>
<gene>
    <name evidence="3" type="ORF">UU14_C0001G0021</name>
</gene>
<keyword evidence="1" id="KW-0472">Membrane</keyword>
<name>A0A0G0T799_9BACT</name>
<comment type="caution">
    <text evidence="3">The sequence shown here is derived from an EMBL/GenBank/DDBJ whole genome shotgun (WGS) entry which is preliminary data.</text>
</comment>
<feature type="transmembrane region" description="Helical" evidence="1">
    <location>
        <begin position="342"/>
        <end position="366"/>
    </location>
</feature>
<feature type="domain" description="Glycosyltransferase RgtA/B/C/D-like" evidence="2">
    <location>
        <begin position="120"/>
        <end position="285"/>
    </location>
</feature>
<proteinExistence type="predicted"/>
<dbReference type="InterPro" id="IPR038731">
    <property type="entry name" value="RgtA/B/C-like"/>
</dbReference>
<feature type="transmembrane region" description="Helical" evidence="1">
    <location>
        <begin position="147"/>
        <end position="166"/>
    </location>
</feature>
<dbReference type="Proteomes" id="UP000034664">
    <property type="component" value="Unassembled WGS sequence"/>
</dbReference>
<dbReference type="AlphaFoldDB" id="A0A0G0T799"/>
<evidence type="ECO:0000313" key="4">
    <source>
        <dbReference type="Proteomes" id="UP000034664"/>
    </source>
</evidence>
<feature type="transmembrane region" description="Helical" evidence="1">
    <location>
        <begin position="275"/>
        <end position="296"/>
    </location>
</feature>
<feature type="transmembrane region" description="Helical" evidence="1">
    <location>
        <begin position="403"/>
        <end position="430"/>
    </location>
</feature>
<protein>
    <recommendedName>
        <fullName evidence="2">Glycosyltransferase RgtA/B/C/D-like domain-containing protein</fullName>
    </recommendedName>
</protein>
<keyword evidence="1" id="KW-0812">Transmembrane</keyword>
<organism evidence="3 4">
    <name type="scientific">Candidatus Roizmanbacteria bacterium GW2011_GWB1_40_7</name>
    <dbReference type="NCBI Taxonomy" id="1618482"/>
    <lineage>
        <taxon>Bacteria</taxon>
        <taxon>Candidatus Roizmaniibacteriota</taxon>
    </lineage>
</organism>
<dbReference type="EMBL" id="LBZM01000001">
    <property type="protein sequence ID" value="KKR72879.1"/>
    <property type="molecule type" value="Genomic_DNA"/>
</dbReference>
<accession>A0A0G0T799</accession>
<sequence length="722" mass="82069">MTEKRIKEKPGVKAIATRLLPFIVPVLFFIVSLSTLSDYGMNSDSPVHFARGQAFLRYFMTGKTDFDGLPPYCIGVDDYNSRVDFETKEVCDRTRKNRTSEFEHIGLDYNFFKTDIYGHPPLSDIFSAATNKVFFATFGLLEDIDSYHLYILLSTLLLAIVISVWVNETYGFFASVVSVFALYLFPLLLAEQHFNIKDPPMAAFLTISLYFFWKSFHEEKPRYLLWSALAGGISFATKFNYVFVPVILLPWLFALFYPRIRRPNIVSEIYSKKNLVFMMMLVLFPIILFTVFYLSWPVLWSDPVHHVLTVFKFYKDIGTNAVCGYPILSPGWFLKCSNPVPLQYFVLTLPLVTLAFFSIGILTSLIRFRKDSYVAVLWMSFLFFTLLRVTIPGSSIYGGIRQIIEFIAPTAMIAGIGGLTLRNILVVVLYKGELAEQISRKTATIIISLIVLLAFVPILVKMYRIHPNENVYFNPLIGGLKGAAEKKIPFYISTYANPYLQGVKWLNTNAQPNSRLTLVNGVGQNISRGQLREDILYAANAHRSGYNQDGEYHILLVQPGDPTYNMFRYLFVEKFLDPLYVVNVEGVPILKIWKNDPAHVKKGINISEEQREKFKISSTDPLVLELSTAKQLKRIEVIFSSEDCKDALLVAPIFTSEDGKIFQPVSEHFNDPAFEEVKNYKADGVALLTGERARFIAITPLSGTVCNLSDVDFTVVSFVKLM</sequence>
<feature type="transmembrane region" description="Helical" evidence="1">
    <location>
        <begin position="15"/>
        <end position="36"/>
    </location>
</feature>
<reference evidence="3 4" key="1">
    <citation type="journal article" date="2015" name="Nature">
        <title>rRNA introns, odd ribosomes, and small enigmatic genomes across a large radiation of phyla.</title>
        <authorList>
            <person name="Brown C.T."/>
            <person name="Hug L.A."/>
            <person name="Thomas B.C."/>
            <person name="Sharon I."/>
            <person name="Castelle C.J."/>
            <person name="Singh A."/>
            <person name="Wilkins M.J."/>
            <person name="Williams K.H."/>
            <person name="Banfield J.F."/>
        </authorList>
    </citation>
    <scope>NUCLEOTIDE SEQUENCE [LARGE SCALE GENOMIC DNA]</scope>
</reference>
<evidence type="ECO:0000259" key="2">
    <source>
        <dbReference type="Pfam" id="PF13231"/>
    </source>
</evidence>
<feature type="transmembrane region" description="Helical" evidence="1">
    <location>
        <begin position="442"/>
        <end position="460"/>
    </location>
</feature>
<feature type="transmembrane region" description="Helical" evidence="1">
    <location>
        <begin position="223"/>
        <end position="254"/>
    </location>
</feature>
<feature type="transmembrane region" description="Helical" evidence="1">
    <location>
        <begin position="172"/>
        <end position="189"/>
    </location>
</feature>
<dbReference type="Pfam" id="PF13231">
    <property type="entry name" value="PMT_2"/>
    <property type="match status" value="1"/>
</dbReference>
<evidence type="ECO:0000313" key="3">
    <source>
        <dbReference type="EMBL" id="KKR72879.1"/>
    </source>
</evidence>